<accession>A0A4Q1UVE4</accession>
<keyword evidence="3" id="KW-0547">Nucleotide-binding</keyword>
<reference evidence="8 9" key="1">
    <citation type="submission" date="2017-03" db="EMBL/GenBank/DDBJ databases">
        <authorList>
            <person name="Safronova V.I."/>
            <person name="Sazanova A.L."/>
            <person name="Chirak E.R."/>
        </authorList>
    </citation>
    <scope>NUCLEOTIDE SEQUENCE [LARGE SCALE GENOMIC DNA]</scope>
    <source>
        <strain evidence="8 9">Opo-243</strain>
    </source>
</reference>
<dbReference type="Gene3D" id="3.30.300.30">
    <property type="match status" value="1"/>
</dbReference>
<dbReference type="GO" id="GO:0006633">
    <property type="term" value="P:fatty acid biosynthetic process"/>
    <property type="evidence" value="ECO:0007669"/>
    <property type="project" value="TreeGrafter"/>
</dbReference>
<dbReference type="EMBL" id="MZXW01000035">
    <property type="protein sequence ID" value="RXT42323.1"/>
    <property type="molecule type" value="Genomic_DNA"/>
</dbReference>
<dbReference type="AlphaFoldDB" id="A0A4Q1UVE4"/>
<dbReference type="GO" id="GO:0004321">
    <property type="term" value="F:fatty-acyl-CoA synthase activity"/>
    <property type="evidence" value="ECO:0007669"/>
    <property type="project" value="TreeGrafter"/>
</dbReference>
<evidence type="ECO:0000256" key="5">
    <source>
        <dbReference type="SAM" id="MobiDB-lite"/>
    </source>
</evidence>
<dbReference type="GO" id="GO:0006637">
    <property type="term" value="P:acyl-CoA metabolic process"/>
    <property type="evidence" value="ECO:0007669"/>
    <property type="project" value="TreeGrafter"/>
</dbReference>
<dbReference type="CDD" id="cd05974">
    <property type="entry name" value="MACS_like_1"/>
    <property type="match status" value="1"/>
</dbReference>
<dbReference type="GO" id="GO:0005524">
    <property type="term" value="F:ATP binding"/>
    <property type="evidence" value="ECO:0007669"/>
    <property type="project" value="UniProtKB-KW"/>
</dbReference>
<dbReference type="InterPro" id="IPR051087">
    <property type="entry name" value="Mitochondrial_ACSM"/>
</dbReference>
<dbReference type="Gene3D" id="3.40.50.12780">
    <property type="entry name" value="N-terminal domain of ligase-like"/>
    <property type="match status" value="1"/>
</dbReference>
<protein>
    <submittedName>
        <fullName evidence="8">AMP-dependent synthetase</fullName>
    </submittedName>
</protein>
<sequence length="572" mass="63123">MTTFQEARAFLLHSRTDYETAVKDFRWPDPVPFNWALDWFDAELATNADSKDRPALWIVDAAQDKQTKLSFAALSKRSNQVANFLRAQGLKRGDHLLLLLGNVVPLWETMLAAMKLGVVVIPATTLLTADELRDRLDRGKAKAVMAAQDQVAKFASLGAENIVRIVVGAASDGWLAYDEAAKAPESFTPDGPTNADDPMLLYFTSGTTAKPKLVLHSQRSYPVGHLSTMYWIGLKPGDVHLNISSPGWAKHAWSCFFAPWNAGATVFVVNQPRFDAKALLATIGRCGVTTLCAPPTVWRLFIQENLASFKVALREVCGAGEPLNPEVIDQVQAAWRLTIRDGYGQTETTALAGNSPGQKIKVGSMGRPLPGYRVQVSDADGQPAKEGEVTLVLGDNRPAGLMQGYQGDDGELSGAEGDLYRSGDVVFEDEDGYLTFVGRSDDVFKSSDYRISPFELESVLLEHELVAEAAVVPSPDPIRLAIPKAFVLLISGAERSPETALSIFKHLHTRLAPFKRIRRLEIVTELPKTISGKIRRVQLRRLERDDDRNDPLRGREFREEDFPELPKTRSET</sequence>
<dbReference type="InterPro" id="IPR000873">
    <property type="entry name" value="AMP-dep_synth/lig_dom"/>
</dbReference>
<evidence type="ECO:0000256" key="4">
    <source>
        <dbReference type="ARBA" id="ARBA00022840"/>
    </source>
</evidence>
<dbReference type="Pfam" id="PF13193">
    <property type="entry name" value="AMP-binding_C"/>
    <property type="match status" value="1"/>
</dbReference>
<dbReference type="RefSeq" id="WP_129273385.1">
    <property type="nucleotide sequence ID" value="NZ_MZXW01000035.1"/>
</dbReference>
<dbReference type="GO" id="GO:0015645">
    <property type="term" value="F:fatty acid ligase activity"/>
    <property type="evidence" value="ECO:0007669"/>
    <property type="project" value="TreeGrafter"/>
</dbReference>
<evidence type="ECO:0000256" key="2">
    <source>
        <dbReference type="ARBA" id="ARBA00022598"/>
    </source>
</evidence>
<dbReference type="FunFam" id="3.40.50.12780:FF:000058">
    <property type="entry name" value="Acetyl-coenzyme A synthetase"/>
    <property type="match status" value="1"/>
</dbReference>
<comment type="similarity">
    <text evidence="1">Belongs to the ATP-dependent AMP-binding enzyme family.</text>
</comment>
<dbReference type="InterPro" id="IPR045851">
    <property type="entry name" value="AMP-bd_C_sf"/>
</dbReference>
<evidence type="ECO:0000256" key="1">
    <source>
        <dbReference type="ARBA" id="ARBA00006432"/>
    </source>
</evidence>
<keyword evidence="2" id="KW-0436">Ligase</keyword>
<organism evidence="8 9">
    <name type="scientific">Bradyrhizobium betae</name>
    <dbReference type="NCBI Taxonomy" id="244734"/>
    <lineage>
        <taxon>Bacteria</taxon>
        <taxon>Pseudomonadati</taxon>
        <taxon>Pseudomonadota</taxon>
        <taxon>Alphaproteobacteria</taxon>
        <taxon>Hyphomicrobiales</taxon>
        <taxon>Nitrobacteraceae</taxon>
        <taxon>Bradyrhizobium</taxon>
    </lineage>
</organism>
<dbReference type="PANTHER" id="PTHR43605:SF10">
    <property type="entry name" value="ACYL-COA SYNTHETASE MEDIUM CHAIN FAMILY MEMBER 3"/>
    <property type="match status" value="1"/>
</dbReference>
<evidence type="ECO:0000313" key="8">
    <source>
        <dbReference type="EMBL" id="RXT42323.1"/>
    </source>
</evidence>
<evidence type="ECO:0000313" key="9">
    <source>
        <dbReference type="Proteomes" id="UP000290819"/>
    </source>
</evidence>
<keyword evidence="9" id="KW-1185">Reference proteome</keyword>
<gene>
    <name evidence="8" type="ORF">B5V03_26710</name>
</gene>
<keyword evidence="4" id="KW-0067">ATP-binding</keyword>
<evidence type="ECO:0000259" key="7">
    <source>
        <dbReference type="Pfam" id="PF13193"/>
    </source>
</evidence>
<feature type="domain" description="AMP-binding enzyme C-terminal" evidence="7">
    <location>
        <begin position="455"/>
        <end position="533"/>
    </location>
</feature>
<feature type="domain" description="AMP-dependent synthetase/ligase" evidence="6">
    <location>
        <begin position="48"/>
        <end position="405"/>
    </location>
</feature>
<dbReference type="InterPro" id="IPR025110">
    <property type="entry name" value="AMP-bd_C"/>
</dbReference>
<dbReference type="Pfam" id="PF00501">
    <property type="entry name" value="AMP-binding"/>
    <property type="match status" value="1"/>
</dbReference>
<dbReference type="FunFam" id="3.30.300.30:FF:000028">
    <property type="entry name" value="AMP-dependent synthetase"/>
    <property type="match status" value="1"/>
</dbReference>
<proteinExistence type="inferred from homology"/>
<dbReference type="InterPro" id="IPR042099">
    <property type="entry name" value="ANL_N_sf"/>
</dbReference>
<comment type="caution">
    <text evidence="8">The sequence shown here is derived from an EMBL/GenBank/DDBJ whole genome shotgun (WGS) entry which is preliminary data.</text>
</comment>
<dbReference type="SUPFAM" id="SSF56801">
    <property type="entry name" value="Acetyl-CoA synthetase-like"/>
    <property type="match status" value="1"/>
</dbReference>
<evidence type="ECO:0000259" key="6">
    <source>
        <dbReference type="Pfam" id="PF00501"/>
    </source>
</evidence>
<name>A0A4Q1UVE4_9BRAD</name>
<feature type="region of interest" description="Disordered" evidence="5">
    <location>
        <begin position="547"/>
        <end position="572"/>
    </location>
</feature>
<dbReference type="GO" id="GO:0016405">
    <property type="term" value="F:CoA-ligase activity"/>
    <property type="evidence" value="ECO:0007669"/>
    <property type="project" value="UniProtKB-ARBA"/>
</dbReference>
<dbReference type="PANTHER" id="PTHR43605">
    <property type="entry name" value="ACYL-COENZYME A SYNTHETASE"/>
    <property type="match status" value="1"/>
</dbReference>
<evidence type="ECO:0000256" key="3">
    <source>
        <dbReference type="ARBA" id="ARBA00022741"/>
    </source>
</evidence>
<dbReference type="OrthoDB" id="9803968at2"/>
<dbReference type="Proteomes" id="UP000290819">
    <property type="component" value="Unassembled WGS sequence"/>
</dbReference>